<organism evidence="1 2">
    <name type="scientific">Streptomyces caniscabiei</name>
    <dbReference type="NCBI Taxonomy" id="2746961"/>
    <lineage>
        <taxon>Bacteria</taxon>
        <taxon>Bacillati</taxon>
        <taxon>Actinomycetota</taxon>
        <taxon>Actinomycetes</taxon>
        <taxon>Kitasatosporales</taxon>
        <taxon>Streptomycetaceae</taxon>
        <taxon>Streptomyces</taxon>
    </lineage>
</organism>
<accession>A0A927QGM0</accession>
<sequence length="81" mass="8417">MVTSFGGDVRVGVGPDMEGCRDRLLTSPITTGGRPATAVRQADPRISSLMRGSIWRPAAGVPSSAARTESAYTSAMSGYGR</sequence>
<evidence type="ECO:0000313" key="2">
    <source>
        <dbReference type="Proteomes" id="UP000661025"/>
    </source>
</evidence>
<comment type="caution">
    <text evidence="1">The sequence shown here is derived from an EMBL/GenBank/DDBJ whole genome shotgun (WGS) entry which is preliminary data.</text>
</comment>
<dbReference type="Proteomes" id="UP000661025">
    <property type="component" value="Unassembled WGS sequence"/>
</dbReference>
<protein>
    <submittedName>
        <fullName evidence="1">Uncharacterized protein</fullName>
    </submittedName>
</protein>
<dbReference type="GeneID" id="79936494"/>
<dbReference type="RefSeq" id="WP_086797326.1">
    <property type="nucleotide sequence ID" value="NZ_CP119182.1"/>
</dbReference>
<gene>
    <name evidence="1" type="ORF">IHE70_24605</name>
</gene>
<name>A0A927QGM0_9ACTN</name>
<proteinExistence type="predicted"/>
<dbReference type="AlphaFoldDB" id="A0A927QGM0"/>
<dbReference type="EMBL" id="JACYXT010000011">
    <property type="protein sequence ID" value="MBD9726343.1"/>
    <property type="molecule type" value="Genomic_DNA"/>
</dbReference>
<evidence type="ECO:0000313" key="1">
    <source>
        <dbReference type="EMBL" id="MBD9726343.1"/>
    </source>
</evidence>
<reference evidence="1" key="1">
    <citation type="submission" date="2020-09" db="EMBL/GenBank/DDBJ databases">
        <title>Streptomyces canutascabiei sp. nov., which causes potato common scab and is distributed across the world.</title>
        <authorList>
            <person name="Nguyen H.P."/>
            <person name="Weisberg A.J."/>
            <person name="Chang J.H."/>
            <person name="Clarke C.R."/>
        </authorList>
    </citation>
    <scope>NUCLEOTIDE SEQUENCE</scope>
    <source>
        <strain evidence="1">ID-01-6.2a</strain>
    </source>
</reference>